<keyword evidence="2" id="KW-0238">DNA-binding</keyword>
<dbReference type="Pfam" id="PF02311">
    <property type="entry name" value="AraC_binding"/>
    <property type="match status" value="1"/>
</dbReference>
<dbReference type="SUPFAM" id="SSF51215">
    <property type="entry name" value="Regulatory protein AraC"/>
    <property type="match status" value="1"/>
</dbReference>
<dbReference type="EMBL" id="JOPB01000001">
    <property type="protein sequence ID" value="OUI79448.1"/>
    <property type="molecule type" value="Genomic_DNA"/>
</dbReference>
<evidence type="ECO:0000313" key="6">
    <source>
        <dbReference type="Proteomes" id="UP000194946"/>
    </source>
</evidence>
<dbReference type="SUPFAM" id="SSF46689">
    <property type="entry name" value="Homeodomain-like"/>
    <property type="match status" value="2"/>
</dbReference>
<dbReference type="GO" id="GO:0043565">
    <property type="term" value="F:sequence-specific DNA binding"/>
    <property type="evidence" value="ECO:0007669"/>
    <property type="project" value="InterPro"/>
</dbReference>
<sequence>MYNQYHTNTLETLEAFFSGHAYDSHRHDTFAVGLTLSGIQSFHYGGCVQHNIPGSTMVLYPDEKHDGMAGTHAGFHYKMVYIKPELIQQILRGSSLPFIKNGISQHPILFQKVKNLLSCLSPNYRNELEEEDAFYEFVMVLRDISGGLQKGKQPLDYSMAERAREYIHCSLQETISLADIEQNIGCDRWSISRHFRGIFGTSPHRYIIMRRLDQVKLFLLLKKPLAEAAIMAGFFDQSHMTKHFKKTFGITPLHWQSIVNRL</sequence>
<dbReference type="AlphaFoldDB" id="A0A251ZXP9"/>
<dbReference type="InterPro" id="IPR009057">
    <property type="entry name" value="Homeodomain-like_sf"/>
</dbReference>
<dbReference type="InterPro" id="IPR050204">
    <property type="entry name" value="AraC_XylS_family_regulators"/>
</dbReference>
<evidence type="ECO:0000256" key="3">
    <source>
        <dbReference type="ARBA" id="ARBA00023163"/>
    </source>
</evidence>
<organism evidence="5 6">
    <name type="scientific">Commensalibacter intestini</name>
    <dbReference type="NCBI Taxonomy" id="479936"/>
    <lineage>
        <taxon>Bacteria</taxon>
        <taxon>Pseudomonadati</taxon>
        <taxon>Pseudomonadota</taxon>
        <taxon>Alphaproteobacteria</taxon>
        <taxon>Acetobacterales</taxon>
        <taxon>Acetobacteraceae</taxon>
    </lineage>
</organism>
<evidence type="ECO:0000256" key="2">
    <source>
        <dbReference type="ARBA" id="ARBA00023125"/>
    </source>
</evidence>
<keyword evidence="6" id="KW-1185">Reference proteome</keyword>
<evidence type="ECO:0000313" key="5">
    <source>
        <dbReference type="EMBL" id="OUI79448.1"/>
    </source>
</evidence>
<proteinExistence type="predicted"/>
<feature type="domain" description="HTH araC/xylS-type" evidence="4">
    <location>
        <begin position="161"/>
        <end position="258"/>
    </location>
</feature>
<name>A0A251ZXP9_9PROT</name>
<dbReference type="Proteomes" id="UP000194946">
    <property type="component" value="Unassembled WGS sequence"/>
</dbReference>
<dbReference type="InterPro" id="IPR003313">
    <property type="entry name" value="AraC-bd"/>
</dbReference>
<dbReference type="PANTHER" id="PTHR46796">
    <property type="entry name" value="HTH-TYPE TRANSCRIPTIONAL ACTIVATOR RHAS-RELATED"/>
    <property type="match status" value="1"/>
</dbReference>
<protein>
    <submittedName>
        <fullName evidence="5">AraC family transcriptional regulator</fullName>
    </submittedName>
</protein>
<keyword evidence="1" id="KW-0805">Transcription regulation</keyword>
<evidence type="ECO:0000256" key="1">
    <source>
        <dbReference type="ARBA" id="ARBA00023015"/>
    </source>
</evidence>
<reference evidence="6" key="1">
    <citation type="submission" date="2014-06" db="EMBL/GenBank/DDBJ databases">
        <authorList>
            <person name="Winans N.J."/>
            <person name="Newell P.D."/>
            <person name="Douglas A.E."/>
        </authorList>
    </citation>
    <scope>NUCLEOTIDE SEQUENCE [LARGE SCALE GENOMIC DNA]</scope>
    <source>
        <strain evidence="6">DmL_052</strain>
    </source>
</reference>
<dbReference type="InterPro" id="IPR037923">
    <property type="entry name" value="HTH-like"/>
</dbReference>
<dbReference type="Pfam" id="PF12833">
    <property type="entry name" value="HTH_18"/>
    <property type="match status" value="1"/>
</dbReference>
<dbReference type="GO" id="GO:0003700">
    <property type="term" value="F:DNA-binding transcription factor activity"/>
    <property type="evidence" value="ECO:0007669"/>
    <property type="project" value="InterPro"/>
</dbReference>
<keyword evidence="3" id="KW-0804">Transcription</keyword>
<dbReference type="PROSITE" id="PS01124">
    <property type="entry name" value="HTH_ARAC_FAMILY_2"/>
    <property type="match status" value="1"/>
</dbReference>
<evidence type="ECO:0000259" key="4">
    <source>
        <dbReference type="PROSITE" id="PS01124"/>
    </source>
</evidence>
<dbReference type="SMART" id="SM00342">
    <property type="entry name" value="HTH_ARAC"/>
    <property type="match status" value="1"/>
</dbReference>
<dbReference type="PANTHER" id="PTHR46796:SF2">
    <property type="entry name" value="TRANSCRIPTIONAL REGULATORY PROTEIN"/>
    <property type="match status" value="1"/>
</dbReference>
<accession>A0A251ZXP9</accession>
<dbReference type="InterPro" id="IPR018060">
    <property type="entry name" value="HTH_AraC"/>
</dbReference>
<comment type="caution">
    <text evidence="5">The sequence shown here is derived from an EMBL/GenBank/DDBJ whole genome shotgun (WGS) entry which is preliminary data.</text>
</comment>
<dbReference type="Gene3D" id="1.10.10.60">
    <property type="entry name" value="Homeodomain-like"/>
    <property type="match status" value="1"/>
</dbReference>
<gene>
    <name evidence="5" type="ORF">HK18_02505</name>
</gene>